<dbReference type="Pfam" id="PF04984">
    <property type="entry name" value="Phage_sheath_1"/>
    <property type="match status" value="1"/>
</dbReference>
<evidence type="ECO:0000259" key="2">
    <source>
        <dbReference type="Pfam" id="PF04984"/>
    </source>
</evidence>
<dbReference type="InterPro" id="IPR020287">
    <property type="entry name" value="Tail_sheath_C"/>
</dbReference>
<protein>
    <submittedName>
        <fullName evidence="4">Phage tail sheath C-terminal domain-containing protein</fullName>
    </submittedName>
</protein>
<dbReference type="InterPro" id="IPR035089">
    <property type="entry name" value="Phage_sheath_subtilisin"/>
</dbReference>
<dbReference type="Proteomes" id="UP001595596">
    <property type="component" value="Unassembled WGS sequence"/>
</dbReference>
<dbReference type="PANTHER" id="PTHR35861:SF1">
    <property type="entry name" value="PHAGE TAIL SHEATH PROTEIN"/>
    <property type="match status" value="1"/>
</dbReference>
<dbReference type="EMBL" id="JBHRXE010000060">
    <property type="protein sequence ID" value="MFC3571430.1"/>
    <property type="molecule type" value="Genomic_DNA"/>
</dbReference>
<comment type="caution">
    <text evidence="4">The sequence shown here is derived from an EMBL/GenBank/DDBJ whole genome shotgun (WGS) entry which is preliminary data.</text>
</comment>
<dbReference type="Gene3D" id="3.40.50.11780">
    <property type="match status" value="2"/>
</dbReference>
<dbReference type="RefSeq" id="WP_379033284.1">
    <property type="nucleotide sequence ID" value="NZ_JBHRXE010000060.1"/>
</dbReference>
<organism evidence="4 5">
    <name type="scientific">Paracoccus simplex</name>
    <dbReference type="NCBI Taxonomy" id="2086346"/>
    <lineage>
        <taxon>Bacteria</taxon>
        <taxon>Pseudomonadati</taxon>
        <taxon>Pseudomonadota</taxon>
        <taxon>Alphaproteobacteria</taxon>
        <taxon>Rhodobacterales</taxon>
        <taxon>Paracoccaceae</taxon>
        <taxon>Paracoccus</taxon>
    </lineage>
</organism>
<accession>A0ABV7S2V9</accession>
<evidence type="ECO:0000259" key="3">
    <source>
        <dbReference type="Pfam" id="PF17482"/>
    </source>
</evidence>
<comment type="similarity">
    <text evidence="1">Belongs to the myoviridae tail sheath protein family.</text>
</comment>
<dbReference type="Pfam" id="PF17482">
    <property type="entry name" value="Phage_sheath_1C"/>
    <property type="match status" value="1"/>
</dbReference>
<evidence type="ECO:0000256" key="1">
    <source>
        <dbReference type="ARBA" id="ARBA00008005"/>
    </source>
</evidence>
<gene>
    <name evidence="4" type="ORF">ACFOMP_18410</name>
</gene>
<evidence type="ECO:0000313" key="4">
    <source>
        <dbReference type="EMBL" id="MFC3571430.1"/>
    </source>
</evidence>
<sequence>MLDTPGVYVQEIPSGSAPIAGVATSNTAFIGVLGQGPLGRATRVTSWGEFERVFGGLHPGCETSYAVRNYFLNGGNIAFVVRASNGATPASVLLPPNNAGLTLAASSPGTWGNNLRIGVARAGGGATSFDLLVRLYRGNDVMREESYSGLSANSTHLRYVTRVLAAESQLVTVSAHANGNLPNATQSGGADVTTLDGLRQLAAAALAAMSTQGADGTLPGDTDAWQNLAVNALGAGIDALDAIVPDVFNLMCLPDLSVLGHARRAVAAQVYQRAYAYCERHFAFLIVDPLEGTTRANILEWTGALGGTIRRNAALYFPKLTAPDPLNPTQNRNFAASGAAAGIIARTDATRGVWKAPAGTAAGVAGGRPVDVMTDPQQGPLNVQGINVIRTFPVYNTVVWGARTLDGADALASEWKYVPVRRLALYIENSLLRGLQWVVFEPNDEPLWASVRLNVTGFMSQLHRQGAFQGASARDAFLVKCDGETTTQADINLGILNIYVGFAPVRPAEFVMLRIQQRLQTTN</sequence>
<evidence type="ECO:0000313" key="5">
    <source>
        <dbReference type="Proteomes" id="UP001595596"/>
    </source>
</evidence>
<proteinExistence type="inferred from homology"/>
<keyword evidence="5" id="KW-1185">Reference proteome</keyword>
<dbReference type="PANTHER" id="PTHR35861">
    <property type="match status" value="1"/>
</dbReference>
<feature type="domain" description="Tail sheath protein subtilisin-like" evidence="2">
    <location>
        <begin position="237"/>
        <end position="405"/>
    </location>
</feature>
<dbReference type="InterPro" id="IPR052042">
    <property type="entry name" value="Tail_sheath_structural"/>
</dbReference>
<reference evidence="5" key="1">
    <citation type="journal article" date="2019" name="Int. J. Syst. Evol. Microbiol.">
        <title>The Global Catalogue of Microorganisms (GCM) 10K type strain sequencing project: providing services to taxonomists for standard genome sequencing and annotation.</title>
        <authorList>
            <consortium name="The Broad Institute Genomics Platform"/>
            <consortium name="The Broad Institute Genome Sequencing Center for Infectious Disease"/>
            <person name="Wu L."/>
            <person name="Ma J."/>
        </authorList>
    </citation>
    <scope>NUCLEOTIDE SEQUENCE [LARGE SCALE GENOMIC DNA]</scope>
    <source>
        <strain evidence="5">VKM B-3226</strain>
    </source>
</reference>
<feature type="domain" description="Tail sheath protein C-terminal" evidence="3">
    <location>
        <begin position="413"/>
        <end position="517"/>
    </location>
</feature>
<name>A0ABV7S2V9_9RHOB</name>